<evidence type="ECO:0000313" key="3">
    <source>
        <dbReference type="EMBL" id="KAL3811982.1"/>
    </source>
</evidence>
<dbReference type="Proteomes" id="UP001530377">
    <property type="component" value="Unassembled WGS sequence"/>
</dbReference>
<name>A0ABD3RFZ0_9STRA</name>
<evidence type="ECO:0000259" key="1">
    <source>
        <dbReference type="PROSITE" id="PS50054"/>
    </source>
</evidence>
<feature type="domain" description="Tyrosine-protein phosphatase" evidence="1">
    <location>
        <begin position="17"/>
        <end position="166"/>
    </location>
</feature>
<dbReference type="AlphaFoldDB" id="A0ABD3RFZ0"/>
<dbReference type="Gene3D" id="3.90.190.10">
    <property type="entry name" value="Protein tyrosine phosphatase superfamily"/>
    <property type="match status" value="1"/>
</dbReference>
<gene>
    <name evidence="3" type="ORF">ACHAXA_009600</name>
</gene>
<dbReference type="Pfam" id="PF00782">
    <property type="entry name" value="DSPc"/>
    <property type="match status" value="1"/>
</dbReference>
<keyword evidence="4" id="KW-1185">Reference proteome</keyword>
<evidence type="ECO:0000313" key="4">
    <source>
        <dbReference type="Proteomes" id="UP001530377"/>
    </source>
</evidence>
<dbReference type="PROSITE" id="PS50054">
    <property type="entry name" value="TYR_PHOSPHATASE_DUAL"/>
    <property type="match status" value="1"/>
</dbReference>
<sequence length="166" mass="18559">MHLANLAQKSTNVSPGSMDKVTVSVISILAAPAMIQLVTRALEEQRRLKNDSTNHVEDDRTPRINMEINHKVIPLRDNVDSDLTSMLPEALVAIDEALGIDDRRICLVHCAMGASRSVSVIVAYLLSRHSHTFNTFDEALRHVRTVRPQAMPNSGFEIELRKLIKK</sequence>
<dbReference type="SUPFAM" id="SSF52799">
    <property type="entry name" value="(Phosphotyrosine protein) phosphatases II"/>
    <property type="match status" value="1"/>
</dbReference>
<dbReference type="InterPro" id="IPR000340">
    <property type="entry name" value="Dual-sp_phosphatase_cat-dom"/>
</dbReference>
<reference evidence="3 4" key="1">
    <citation type="submission" date="2024-10" db="EMBL/GenBank/DDBJ databases">
        <title>Updated reference genomes for cyclostephanoid diatoms.</title>
        <authorList>
            <person name="Roberts W.R."/>
            <person name="Alverson A.J."/>
        </authorList>
    </citation>
    <scope>NUCLEOTIDE SEQUENCE [LARGE SCALE GENOMIC DNA]</scope>
    <source>
        <strain evidence="3 4">AJA228-03</strain>
    </source>
</reference>
<dbReference type="CDD" id="cd14498">
    <property type="entry name" value="DSP"/>
    <property type="match status" value="1"/>
</dbReference>
<dbReference type="InterPro" id="IPR000387">
    <property type="entry name" value="Tyr_Pase_dom"/>
</dbReference>
<dbReference type="PANTHER" id="PTHR46377:SF1">
    <property type="entry name" value="DUAL SPECIFICITY PROTEIN PHOSPHATASE 19"/>
    <property type="match status" value="1"/>
</dbReference>
<evidence type="ECO:0008006" key="5">
    <source>
        <dbReference type="Google" id="ProtNLM"/>
    </source>
</evidence>
<evidence type="ECO:0000259" key="2">
    <source>
        <dbReference type="PROSITE" id="PS50056"/>
    </source>
</evidence>
<dbReference type="InterPro" id="IPR029021">
    <property type="entry name" value="Prot-tyrosine_phosphatase-like"/>
</dbReference>
<accession>A0ABD3RFZ0</accession>
<proteinExistence type="predicted"/>
<feature type="domain" description="Tyrosine specific protein phosphatases" evidence="2">
    <location>
        <begin position="107"/>
        <end position="151"/>
    </location>
</feature>
<dbReference type="PANTHER" id="PTHR46377">
    <property type="entry name" value="DUAL SPECIFICITY PROTEIN PHOSPHATASE 19"/>
    <property type="match status" value="1"/>
</dbReference>
<protein>
    <recommendedName>
        <fullName evidence="5">Protein-tyrosine-phosphatase</fullName>
    </recommendedName>
</protein>
<dbReference type="SMART" id="SM00195">
    <property type="entry name" value="DSPc"/>
    <property type="match status" value="1"/>
</dbReference>
<dbReference type="InterPro" id="IPR020422">
    <property type="entry name" value="TYR_PHOSPHATASE_DUAL_dom"/>
</dbReference>
<dbReference type="EMBL" id="JALLPB020000223">
    <property type="protein sequence ID" value="KAL3811982.1"/>
    <property type="molecule type" value="Genomic_DNA"/>
</dbReference>
<dbReference type="PROSITE" id="PS50056">
    <property type="entry name" value="TYR_PHOSPHATASE_2"/>
    <property type="match status" value="1"/>
</dbReference>
<organism evidence="3 4">
    <name type="scientific">Cyclostephanos tholiformis</name>
    <dbReference type="NCBI Taxonomy" id="382380"/>
    <lineage>
        <taxon>Eukaryota</taxon>
        <taxon>Sar</taxon>
        <taxon>Stramenopiles</taxon>
        <taxon>Ochrophyta</taxon>
        <taxon>Bacillariophyta</taxon>
        <taxon>Coscinodiscophyceae</taxon>
        <taxon>Thalassiosirophycidae</taxon>
        <taxon>Stephanodiscales</taxon>
        <taxon>Stephanodiscaceae</taxon>
        <taxon>Cyclostephanos</taxon>
    </lineage>
</organism>
<comment type="caution">
    <text evidence="3">The sequence shown here is derived from an EMBL/GenBank/DDBJ whole genome shotgun (WGS) entry which is preliminary data.</text>
</comment>